<evidence type="ECO:0000313" key="2">
    <source>
        <dbReference type="EMBL" id="EPS98682.1"/>
    </source>
</evidence>
<dbReference type="Gene3D" id="3.40.50.1580">
    <property type="entry name" value="Nucleoside phosphorylase domain"/>
    <property type="match status" value="1"/>
</dbReference>
<dbReference type="GO" id="GO:0005783">
    <property type="term" value="C:endoplasmic reticulum"/>
    <property type="evidence" value="ECO:0007669"/>
    <property type="project" value="TreeGrafter"/>
</dbReference>
<dbReference type="STRING" id="743788.S8E1T6"/>
<dbReference type="GO" id="GO:0003824">
    <property type="term" value="F:catalytic activity"/>
    <property type="evidence" value="ECO:0007669"/>
    <property type="project" value="InterPro"/>
</dbReference>
<dbReference type="AlphaFoldDB" id="S8E1T6"/>
<reference evidence="2 3" key="1">
    <citation type="journal article" date="2012" name="Science">
        <title>The Paleozoic origin of enzymatic lignin decomposition reconstructed from 31 fungal genomes.</title>
        <authorList>
            <person name="Floudas D."/>
            <person name="Binder M."/>
            <person name="Riley R."/>
            <person name="Barry K."/>
            <person name="Blanchette R.A."/>
            <person name="Henrissat B."/>
            <person name="Martinez A.T."/>
            <person name="Otillar R."/>
            <person name="Spatafora J.W."/>
            <person name="Yadav J.S."/>
            <person name="Aerts A."/>
            <person name="Benoit I."/>
            <person name="Boyd A."/>
            <person name="Carlson A."/>
            <person name="Copeland A."/>
            <person name="Coutinho P.M."/>
            <person name="de Vries R.P."/>
            <person name="Ferreira P."/>
            <person name="Findley K."/>
            <person name="Foster B."/>
            <person name="Gaskell J."/>
            <person name="Glotzer D."/>
            <person name="Gorecki P."/>
            <person name="Heitman J."/>
            <person name="Hesse C."/>
            <person name="Hori C."/>
            <person name="Igarashi K."/>
            <person name="Jurgens J.A."/>
            <person name="Kallen N."/>
            <person name="Kersten P."/>
            <person name="Kohler A."/>
            <person name="Kuees U."/>
            <person name="Kumar T.K.A."/>
            <person name="Kuo A."/>
            <person name="LaButti K."/>
            <person name="Larrondo L.F."/>
            <person name="Lindquist E."/>
            <person name="Ling A."/>
            <person name="Lombard V."/>
            <person name="Lucas S."/>
            <person name="Lundell T."/>
            <person name="Martin R."/>
            <person name="McLaughlin D.J."/>
            <person name="Morgenstern I."/>
            <person name="Morin E."/>
            <person name="Murat C."/>
            <person name="Nagy L.G."/>
            <person name="Nolan M."/>
            <person name="Ohm R.A."/>
            <person name="Patyshakuliyeva A."/>
            <person name="Rokas A."/>
            <person name="Ruiz-Duenas F.J."/>
            <person name="Sabat G."/>
            <person name="Salamov A."/>
            <person name="Samejima M."/>
            <person name="Schmutz J."/>
            <person name="Slot J.C."/>
            <person name="St John F."/>
            <person name="Stenlid J."/>
            <person name="Sun H."/>
            <person name="Sun S."/>
            <person name="Syed K."/>
            <person name="Tsang A."/>
            <person name="Wiebenga A."/>
            <person name="Young D."/>
            <person name="Pisabarro A."/>
            <person name="Eastwood D.C."/>
            <person name="Martin F."/>
            <person name="Cullen D."/>
            <person name="Grigoriev I.V."/>
            <person name="Hibbett D.S."/>
        </authorList>
    </citation>
    <scope>NUCLEOTIDE SEQUENCE</scope>
    <source>
        <strain evidence="3">FP-58527</strain>
    </source>
</reference>
<keyword evidence="3" id="KW-1185">Reference proteome</keyword>
<dbReference type="PANTHER" id="PTHR38643:SF1">
    <property type="entry name" value="PURINE NUCLEOSIDE PERMEASE C285.05-RELATED"/>
    <property type="match status" value="1"/>
</dbReference>
<evidence type="ECO:0008006" key="4">
    <source>
        <dbReference type="Google" id="ProtNLM"/>
    </source>
</evidence>
<organism evidence="2 3">
    <name type="scientific">Fomitopsis schrenkii</name>
    <name type="common">Brown rot fungus</name>
    <dbReference type="NCBI Taxonomy" id="2126942"/>
    <lineage>
        <taxon>Eukaryota</taxon>
        <taxon>Fungi</taxon>
        <taxon>Dikarya</taxon>
        <taxon>Basidiomycota</taxon>
        <taxon>Agaricomycotina</taxon>
        <taxon>Agaricomycetes</taxon>
        <taxon>Polyporales</taxon>
        <taxon>Fomitopsis</taxon>
    </lineage>
</organism>
<feature type="chain" id="PRO_5004562744" description="Purine nucleoside permease" evidence="1">
    <location>
        <begin position="21"/>
        <end position="417"/>
    </location>
</feature>
<dbReference type="OrthoDB" id="2331083at2759"/>
<dbReference type="GO" id="GO:0055085">
    <property type="term" value="P:transmembrane transport"/>
    <property type="evidence" value="ECO:0007669"/>
    <property type="project" value="InterPro"/>
</dbReference>
<dbReference type="eggNOG" id="ENOG502QQPU">
    <property type="taxonomic scope" value="Eukaryota"/>
</dbReference>
<sequence>MGCLVPLLIQWVILLQTALAWPRDQVWSRNSGYAPQRGDRRALFAPKVVIVSMFSPEAEVWYGIPEFDVLAINISVPGLSMLYPDVHCTGDGEICQLTTGESEINAATTISSLVASPSFDFSRTYWLIAGIAGVNPEVATLGSVTFAKYAVQVALQYEFDAREMPANFTTGYVPLGATAPGEYPTSIYGTEVFEVNEALRDTAIAFAQTANLTDSSAAIAYRAKYASAESYVAATRGPSVVACDVATSDVYYSGALLSEAFANTTALLTNGSAVYCTTAQEDNASLEALLRGAVHRRVDFARVIVMRTASDFDRPFPGEAPSENLFWADQGGFEPAVKNIYGAGIKVVQGVLEGWEETFRDGVAPTNYIGDIFGTLGGTPDFGPYSSGESISKRSLEARGLLQRRAHRRTSSTMKAQ</sequence>
<keyword evidence="1" id="KW-0732">Signal</keyword>
<dbReference type="InterPro" id="IPR009486">
    <property type="entry name" value="Pur_nuclsid_perm"/>
</dbReference>
<feature type="signal peptide" evidence="1">
    <location>
        <begin position="1"/>
        <end position="20"/>
    </location>
</feature>
<dbReference type="EMBL" id="KE504163">
    <property type="protein sequence ID" value="EPS98682.1"/>
    <property type="molecule type" value="Genomic_DNA"/>
</dbReference>
<gene>
    <name evidence="2" type="ORF">FOMPIDRAFT_1024547</name>
</gene>
<protein>
    <recommendedName>
        <fullName evidence="4">Purine nucleoside permease</fullName>
    </recommendedName>
</protein>
<evidence type="ECO:0000256" key="1">
    <source>
        <dbReference type="SAM" id="SignalP"/>
    </source>
</evidence>
<name>S8E1T6_FOMSC</name>
<dbReference type="HOGENOM" id="CLU_031475_0_1_1"/>
<dbReference type="InParanoid" id="S8E1T6"/>
<dbReference type="PANTHER" id="PTHR38643">
    <property type="entry name" value="PURINE NUCLEOSIDE PERMEASE C285.05-RELATED"/>
    <property type="match status" value="1"/>
</dbReference>
<dbReference type="GO" id="GO:0009116">
    <property type="term" value="P:nucleoside metabolic process"/>
    <property type="evidence" value="ECO:0007669"/>
    <property type="project" value="InterPro"/>
</dbReference>
<proteinExistence type="predicted"/>
<accession>S8E1T6</accession>
<dbReference type="InterPro" id="IPR035994">
    <property type="entry name" value="Nucleoside_phosphorylase_sf"/>
</dbReference>
<dbReference type="Proteomes" id="UP000015241">
    <property type="component" value="Unassembled WGS sequence"/>
</dbReference>
<evidence type="ECO:0000313" key="3">
    <source>
        <dbReference type="Proteomes" id="UP000015241"/>
    </source>
</evidence>
<dbReference type="Pfam" id="PF06516">
    <property type="entry name" value="NUP"/>
    <property type="match status" value="1"/>
</dbReference>